<organism evidence="3">
    <name type="scientific">Entomoneis paludosa</name>
    <dbReference type="NCBI Taxonomy" id="265537"/>
    <lineage>
        <taxon>Eukaryota</taxon>
        <taxon>Sar</taxon>
        <taxon>Stramenopiles</taxon>
        <taxon>Ochrophyta</taxon>
        <taxon>Bacillariophyta</taxon>
        <taxon>Bacillariophyceae</taxon>
        <taxon>Bacillariophycidae</taxon>
        <taxon>Entomoneidaceae</taxon>
        <taxon>Entomoneis</taxon>
    </lineage>
</organism>
<protein>
    <submittedName>
        <fullName evidence="3">Uncharacterized protein</fullName>
    </submittedName>
</protein>
<dbReference type="EMBL" id="HBHT01040678">
    <property type="protein sequence ID" value="CAD9995135.1"/>
    <property type="molecule type" value="Transcribed_RNA"/>
</dbReference>
<proteinExistence type="predicted"/>
<keyword evidence="2" id="KW-0472">Membrane</keyword>
<accession>A0A7S2YTN6</accession>
<feature type="compositionally biased region" description="Polar residues" evidence="1">
    <location>
        <begin position="352"/>
        <end position="361"/>
    </location>
</feature>
<evidence type="ECO:0000313" key="3">
    <source>
        <dbReference type="EMBL" id="CAD9995135.1"/>
    </source>
</evidence>
<reference evidence="3" key="1">
    <citation type="submission" date="2021-01" db="EMBL/GenBank/DDBJ databases">
        <authorList>
            <person name="Corre E."/>
            <person name="Pelletier E."/>
            <person name="Niang G."/>
            <person name="Scheremetjew M."/>
            <person name="Finn R."/>
            <person name="Kale V."/>
            <person name="Holt S."/>
            <person name="Cochrane G."/>
            <person name="Meng A."/>
            <person name="Brown T."/>
            <person name="Cohen L."/>
        </authorList>
    </citation>
    <scope>NUCLEOTIDE SEQUENCE</scope>
    <source>
        <strain evidence="3">CCMP125</strain>
    </source>
</reference>
<feature type="transmembrane region" description="Helical" evidence="2">
    <location>
        <begin position="194"/>
        <end position="214"/>
    </location>
</feature>
<keyword evidence="2" id="KW-1133">Transmembrane helix</keyword>
<gene>
    <name evidence="3" type="ORF">APAL1065_LOCUS27327</name>
</gene>
<feature type="compositionally biased region" description="Acidic residues" evidence="1">
    <location>
        <begin position="270"/>
        <end position="279"/>
    </location>
</feature>
<name>A0A7S2YTN6_9STRA</name>
<dbReference type="AlphaFoldDB" id="A0A7S2YTN6"/>
<feature type="region of interest" description="Disordered" evidence="1">
    <location>
        <begin position="342"/>
        <end position="373"/>
    </location>
</feature>
<evidence type="ECO:0000256" key="2">
    <source>
        <dbReference type="SAM" id="Phobius"/>
    </source>
</evidence>
<evidence type="ECO:0000256" key="1">
    <source>
        <dbReference type="SAM" id="MobiDB-lite"/>
    </source>
</evidence>
<keyword evidence="2" id="KW-0812">Transmembrane</keyword>
<sequence length="373" mass="39747">MVLELDGVRTELTPGDAARLRAELLSTLRPILAEGEPPFDLTDVKIVAQQLQVEQESRRRRAAVKFLPQVEQEVAPADSSSTHRRELQTISGVHTEVILVGNCAIVEGVDNCEPQLVQQRAKSAVTDESATILQNLQEETSIRDYFDRVDGFGVNAASDSLITINVTEILAETNDIPSLEEFSNDTTDEEEAPWWIWVLVGGVAGVFAVGSIWASRAIQERNREAILRQAFEENHRQSMAGVSRSMMSKGGNSDHSNGMGGSGTSQPQTDFDDEPDSAEPESTPRGSTAATEDGSSDNVATTVVSTTGVGAVEVTSLMSDDHSTDTPASNAVPVATTVMASDIPSAAEEIPDTQSPSNGSATGKLVVSAPKEP</sequence>
<feature type="region of interest" description="Disordered" evidence="1">
    <location>
        <begin position="238"/>
        <end position="299"/>
    </location>
</feature>